<comment type="subunit">
    <text evidence="7">Forms oligomers.</text>
</comment>
<protein>
    <recommendedName>
        <fullName evidence="1 7">Transcriptional regulator MraZ</fullName>
    </recommendedName>
</protein>
<evidence type="ECO:0000256" key="2">
    <source>
        <dbReference type="ARBA" id="ARBA00022490"/>
    </source>
</evidence>
<evidence type="ECO:0000256" key="6">
    <source>
        <dbReference type="ARBA" id="ARBA00023163"/>
    </source>
</evidence>
<sequence length="148" mass="16718">MSFRGNYPTKIDEKGRLKVPADFKRLADEQYGEGTKFYITSKDGLRAEIYPLKEWEAIEAKLATLGSMHPARKKFVDTTNYYGQMTEMDAQGRLLLPQVIRESADLKEEVVVLGSLTFLEVANRPKFKAKIDEPMTEAEQAALAELGI</sequence>
<dbReference type="InterPro" id="IPR035642">
    <property type="entry name" value="MraZ_N"/>
</dbReference>
<dbReference type="Gene3D" id="3.40.1550.20">
    <property type="entry name" value="Transcriptional regulator MraZ domain"/>
    <property type="match status" value="1"/>
</dbReference>
<keyword evidence="2 7" id="KW-0963">Cytoplasm</keyword>
<dbReference type="Pfam" id="PF02381">
    <property type="entry name" value="MraZ"/>
    <property type="match status" value="2"/>
</dbReference>
<dbReference type="InterPro" id="IPR007159">
    <property type="entry name" value="SpoVT-AbrB_dom"/>
</dbReference>
<keyword evidence="4 7" id="KW-0805">Transcription regulation</keyword>
<keyword evidence="3" id="KW-0677">Repeat</keyword>
<gene>
    <name evidence="7" type="primary">mraZ</name>
    <name evidence="9" type="ORF">SAMN05421771_1932</name>
</gene>
<reference evidence="9 10" key="1">
    <citation type="submission" date="2016-10" db="EMBL/GenBank/DDBJ databases">
        <authorList>
            <person name="de Groot N.N."/>
        </authorList>
    </citation>
    <scope>NUCLEOTIDE SEQUENCE [LARGE SCALE GENOMIC DNA]</scope>
    <source>
        <strain evidence="9 10">DSM 21001</strain>
    </source>
</reference>
<dbReference type="RefSeq" id="WP_089838790.1">
    <property type="nucleotide sequence ID" value="NZ_FOZL01000001.1"/>
</dbReference>
<proteinExistence type="inferred from homology"/>
<dbReference type="Proteomes" id="UP000199024">
    <property type="component" value="Unassembled WGS sequence"/>
</dbReference>
<dbReference type="PROSITE" id="PS51740">
    <property type="entry name" value="SPOVT_ABRB"/>
    <property type="match status" value="2"/>
</dbReference>
<feature type="domain" description="SpoVT-AbrB" evidence="8">
    <location>
        <begin position="6"/>
        <end position="54"/>
    </location>
</feature>
<keyword evidence="6 7" id="KW-0804">Transcription</keyword>
<evidence type="ECO:0000256" key="4">
    <source>
        <dbReference type="ARBA" id="ARBA00023015"/>
    </source>
</evidence>
<dbReference type="GO" id="GO:0003700">
    <property type="term" value="F:DNA-binding transcription factor activity"/>
    <property type="evidence" value="ECO:0007669"/>
    <property type="project" value="UniProtKB-UniRule"/>
</dbReference>
<keyword evidence="5 7" id="KW-0238">DNA-binding</keyword>
<dbReference type="GO" id="GO:2000143">
    <property type="term" value="P:negative regulation of DNA-templated transcription initiation"/>
    <property type="evidence" value="ECO:0007669"/>
    <property type="project" value="TreeGrafter"/>
</dbReference>
<comment type="subcellular location">
    <subcellularLocation>
        <location evidence="7">Cytoplasm</location>
        <location evidence="7">Nucleoid</location>
    </subcellularLocation>
</comment>
<dbReference type="GO" id="GO:0009295">
    <property type="term" value="C:nucleoid"/>
    <property type="evidence" value="ECO:0007669"/>
    <property type="project" value="UniProtKB-SubCell"/>
</dbReference>
<evidence type="ECO:0000256" key="1">
    <source>
        <dbReference type="ARBA" id="ARBA00013860"/>
    </source>
</evidence>
<keyword evidence="10" id="KW-1185">Reference proteome</keyword>
<dbReference type="PANTHER" id="PTHR34701:SF1">
    <property type="entry name" value="TRANSCRIPTIONAL REGULATOR MRAZ"/>
    <property type="match status" value="1"/>
</dbReference>
<dbReference type="InterPro" id="IPR020603">
    <property type="entry name" value="MraZ_dom"/>
</dbReference>
<dbReference type="SUPFAM" id="SSF89447">
    <property type="entry name" value="AbrB/MazE/MraZ-like"/>
    <property type="match status" value="1"/>
</dbReference>
<dbReference type="PANTHER" id="PTHR34701">
    <property type="entry name" value="TRANSCRIPTIONAL REGULATOR MRAZ"/>
    <property type="match status" value="1"/>
</dbReference>
<dbReference type="STRING" id="474950.SAMN05421771_1932"/>
<dbReference type="GO" id="GO:0005737">
    <property type="term" value="C:cytoplasm"/>
    <property type="evidence" value="ECO:0007669"/>
    <property type="project" value="UniProtKB-UniRule"/>
</dbReference>
<dbReference type="EMBL" id="FOZL01000001">
    <property type="protein sequence ID" value="SFS11233.1"/>
    <property type="molecule type" value="Genomic_DNA"/>
</dbReference>
<dbReference type="HAMAP" id="MF_01008">
    <property type="entry name" value="MraZ"/>
    <property type="match status" value="1"/>
</dbReference>
<evidence type="ECO:0000313" key="10">
    <source>
        <dbReference type="Proteomes" id="UP000199024"/>
    </source>
</evidence>
<comment type="similarity">
    <text evidence="7">Belongs to the MraZ family.</text>
</comment>
<dbReference type="InterPro" id="IPR038619">
    <property type="entry name" value="MraZ_sf"/>
</dbReference>
<dbReference type="CDD" id="cd16320">
    <property type="entry name" value="MraZ_N"/>
    <property type="match status" value="1"/>
</dbReference>
<dbReference type="InterPro" id="IPR035644">
    <property type="entry name" value="MraZ_C"/>
</dbReference>
<evidence type="ECO:0000256" key="7">
    <source>
        <dbReference type="HAMAP-Rule" id="MF_01008"/>
    </source>
</evidence>
<dbReference type="CDD" id="cd16321">
    <property type="entry name" value="MraZ_C"/>
    <property type="match status" value="1"/>
</dbReference>
<dbReference type="InterPro" id="IPR003444">
    <property type="entry name" value="MraZ"/>
</dbReference>
<dbReference type="AlphaFoldDB" id="A0A1I6M6I0"/>
<dbReference type="OrthoDB" id="9807753at2"/>
<feature type="domain" description="SpoVT-AbrB" evidence="8">
    <location>
        <begin position="83"/>
        <end position="126"/>
    </location>
</feature>
<evidence type="ECO:0000259" key="8">
    <source>
        <dbReference type="PROSITE" id="PS51740"/>
    </source>
</evidence>
<evidence type="ECO:0000313" key="9">
    <source>
        <dbReference type="EMBL" id="SFS11233.1"/>
    </source>
</evidence>
<name>A0A1I6M6I0_9BACT</name>
<dbReference type="InterPro" id="IPR037914">
    <property type="entry name" value="SpoVT-AbrB_sf"/>
</dbReference>
<evidence type="ECO:0000256" key="5">
    <source>
        <dbReference type="ARBA" id="ARBA00023125"/>
    </source>
</evidence>
<dbReference type="GO" id="GO:0000976">
    <property type="term" value="F:transcription cis-regulatory region binding"/>
    <property type="evidence" value="ECO:0007669"/>
    <property type="project" value="TreeGrafter"/>
</dbReference>
<accession>A0A1I6M6I0</accession>
<evidence type="ECO:0000256" key="3">
    <source>
        <dbReference type="ARBA" id="ARBA00022737"/>
    </source>
</evidence>
<organism evidence="9 10">
    <name type="scientific">Granulicella pectinivorans</name>
    <dbReference type="NCBI Taxonomy" id="474950"/>
    <lineage>
        <taxon>Bacteria</taxon>
        <taxon>Pseudomonadati</taxon>
        <taxon>Acidobacteriota</taxon>
        <taxon>Terriglobia</taxon>
        <taxon>Terriglobales</taxon>
        <taxon>Acidobacteriaceae</taxon>
        <taxon>Granulicella</taxon>
    </lineage>
</organism>